<dbReference type="Proteomes" id="UP000734854">
    <property type="component" value="Unassembled WGS sequence"/>
</dbReference>
<dbReference type="SUPFAM" id="SSF56112">
    <property type="entry name" value="Protein kinase-like (PK-like)"/>
    <property type="match status" value="1"/>
</dbReference>
<keyword evidence="5" id="KW-1185">Reference proteome</keyword>
<evidence type="ECO:0000259" key="3">
    <source>
        <dbReference type="PROSITE" id="PS50011"/>
    </source>
</evidence>
<dbReference type="InterPro" id="IPR000719">
    <property type="entry name" value="Prot_kinase_dom"/>
</dbReference>
<evidence type="ECO:0000256" key="2">
    <source>
        <dbReference type="ARBA" id="ARBA00022840"/>
    </source>
</evidence>
<keyword evidence="1" id="KW-0547">Nucleotide-binding</keyword>
<gene>
    <name evidence="4" type="ORF">ZIOFF_006638</name>
</gene>
<protein>
    <recommendedName>
        <fullName evidence="3">Protein kinase domain-containing protein</fullName>
    </recommendedName>
</protein>
<proteinExistence type="predicted"/>
<keyword evidence="2" id="KW-0067">ATP-binding</keyword>
<evidence type="ECO:0000313" key="5">
    <source>
        <dbReference type="Proteomes" id="UP000734854"/>
    </source>
</evidence>
<sequence>MQNEVCCFSAVAEVSFKFCILLIVENLLVTKDLVKIADFGLAREILSKPPFTGYVSTRWYRAPELLLHSSVYNSAVDMWAMGAIMAELFTLHPLFPGSSEADQLCKICSAIGSPNSDSWSEGLQFAAAMNYQFPQFAGVPVSVIHSASKEAVDLISTLCSWDPRKRLTAVEVLQHSFFKPCFCIPPSPQLKSEGVQKTPSSAVTKSSLVSISAREHSVGVLSSTRFPNNLSSANTNGFSRTDAQRNLETNHQDWQRENISDSGVADRDAKRTSSVVEKLADLKLNWNDGKQPHLKPCPVRQSLRKDAVWHRHAGVLGQPKEIPLAPTYYVATSV</sequence>
<dbReference type="InterPro" id="IPR050117">
    <property type="entry name" value="MAPK"/>
</dbReference>
<dbReference type="Pfam" id="PF00069">
    <property type="entry name" value="Pkinase"/>
    <property type="match status" value="1"/>
</dbReference>
<accession>A0A8J5IC75</accession>
<evidence type="ECO:0000313" key="4">
    <source>
        <dbReference type="EMBL" id="KAG6532785.1"/>
    </source>
</evidence>
<dbReference type="PANTHER" id="PTHR24055">
    <property type="entry name" value="MITOGEN-ACTIVATED PROTEIN KINASE"/>
    <property type="match status" value="1"/>
</dbReference>
<dbReference type="Gene3D" id="1.10.510.10">
    <property type="entry name" value="Transferase(Phosphotransferase) domain 1"/>
    <property type="match status" value="1"/>
</dbReference>
<comment type="caution">
    <text evidence="4">The sequence shown here is derived from an EMBL/GenBank/DDBJ whole genome shotgun (WGS) entry which is preliminary data.</text>
</comment>
<reference evidence="4 5" key="1">
    <citation type="submission" date="2020-08" db="EMBL/GenBank/DDBJ databases">
        <title>Plant Genome Project.</title>
        <authorList>
            <person name="Zhang R.-G."/>
        </authorList>
    </citation>
    <scope>NUCLEOTIDE SEQUENCE [LARGE SCALE GENOMIC DNA]</scope>
    <source>
        <tissue evidence="4">Rhizome</tissue>
    </source>
</reference>
<dbReference type="EMBL" id="JACMSC010000002">
    <property type="protein sequence ID" value="KAG6532785.1"/>
    <property type="molecule type" value="Genomic_DNA"/>
</dbReference>
<dbReference type="SMART" id="SM00220">
    <property type="entry name" value="S_TKc"/>
    <property type="match status" value="1"/>
</dbReference>
<evidence type="ECO:0000256" key="1">
    <source>
        <dbReference type="ARBA" id="ARBA00022741"/>
    </source>
</evidence>
<dbReference type="PROSITE" id="PS50011">
    <property type="entry name" value="PROTEIN_KINASE_DOM"/>
    <property type="match status" value="1"/>
</dbReference>
<dbReference type="GO" id="GO:0005524">
    <property type="term" value="F:ATP binding"/>
    <property type="evidence" value="ECO:0007669"/>
    <property type="project" value="UniProtKB-KW"/>
</dbReference>
<feature type="domain" description="Protein kinase" evidence="3">
    <location>
        <begin position="1"/>
        <end position="178"/>
    </location>
</feature>
<organism evidence="4 5">
    <name type="scientific">Zingiber officinale</name>
    <name type="common">Ginger</name>
    <name type="synonym">Amomum zingiber</name>
    <dbReference type="NCBI Taxonomy" id="94328"/>
    <lineage>
        <taxon>Eukaryota</taxon>
        <taxon>Viridiplantae</taxon>
        <taxon>Streptophyta</taxon>
        <taxon>Embryophyta</taxon>
        <taxon>Tracheophyta</taxon>
        <taxon>Spermatophyta</taxon>
        <taxon>Magnoliopsida</taxon>
        <taxon>Liliopsida</taxon>
        <taxon>Zingiberales</taxon>
        <taxon>Zingiberaceae</taxon>
        <taxon>Zingiber</taxon>
    </lineage>
</organism>
<dbReference type="InterPro" id="IPR011009">
    <property type="entry name" value="Kinase-like_dom_sf"/>
</dbReference>
<dbReference type="GO" id="GO:0004672">
    <property type="term" value="F:protein kinase activity"/>
    <property type="evidence" value="ECO:0007669"/>
    <property type="project" value="InterPro"/>
</dbReference>
<name>A0A8J5IC75_ZINOF</name>
<dbReference type="AlphaFoldDB" id="A0A8J5IC75"/>